<dbReference type="EMBL" id="AP005248">
    <property type="protein sequence ID" value="BAC84109.1"/>
    <property type="molecule type" value="Genomic_DNA"/>
</dbReference>
<accession>Q6Z3Q9</accession>
<evidence type="ECO:0000313" key="1">
    <source>
        <dbReference type="EMBL" id="BAC84109.1"/>
    </source>
</evidence>
<reference evidence="2" key="1">
    <citation type="journal article" date="2005" name="Nature">
        <title>The map-based sequence of the rice genome.</title>
        <authorList>
            <consortium name="International rice genome sequencing project (IRGSP)"/>
            <person name="Matsumoto T."/>
            <person name="Wu J."/>
            <person name="Kanamori H."/>
            <person name="Katayose Y."/>
            <person name="Fujisawa M."/>
            <person name="Namiki N."/>
            <person name="Mizuno H."/>
            <person name="Yamamoto K."/>
            <person name="Antonio B.A."/>
            <person name="Baba T."/>
            <person name="Sakata K."/>
            <person name="Nagamura Y."/>
            <person name="Aoki H."/>
            <person name="Arikawa K."/>
            <person name="Arita K."/>
            <person name="Bito T."/>
            <person name="Chiden Y."/>
            <person name="Fujitsuka N."/>
            <person name="Fukunaka R."/>
            <person name="Hamada M."/>
            <person name="Harada C."/>
            <person name="Hayashi A."/>
            <person name="Hijishita S."/>
            <person name="Honda M."/>
            <person name="Hosokawa S."/>
            <person name="Ichikawa Y."/>
            <person name="Idonuma A."/>
            <person name="Iijima M."/>
            <person name="Ikeda M."/>
            <person name="Ikeno M."/>
            <person name="Ito K."/>
            <person name="Ito S."/>
            <person name="Ito T."/>
            <person name="Ito Y."/>
            <person name="Ito Y."/>
            <person name="Iwabuchi A."/>
            <person name="Kamiya K."/>
            <person name="Karasawa W."/>
            <person name="Kurita K."/>
            <person name="Katagiri S."/>
            <person name="Kikuta A."/>
            <person name="Kobayashi H."/>
            <person name="Kobayashi N."/>
            <person name="Machita K."/>
            <person name="Maehara T."/>
            <person name="Masukawa M."/>
            <person name="Mizubayashi T."/>
            <person name="Mukai Y."/>
            <person name="Nagasaki H."/>
            <person name="Nagata Y."/>
            <person name="Naito S."/>
            <person name="Nakashima M."/>
            <person name="Nakama Y."/>
            <person name="Nakamichi Y."/>
            <person name="Nakamura M."/>
            <person name="Meguro A."/>
            <person name="Negishi M."/>
            <person name="Ohta I."/>
            <person name="Ohta T."/>
            <person name="Okamoto M."/>
            <person name="Ono N."/>
            <person name="Saji S."/>
            <person name="Sakaguchi M."/>
            <person name="Sakai K."/>
            <person name="Shibata M."/>
            <person name="Shimokawa T."/>
            <person name="Song J."/>
            <person name="Takazaki Y."/>
            <person name="Terasawa K."/>
            <person name="Tsugane M."/>
            <person name="Tsuji K."/>
            <person name="Ueda S."/>
            <person name="Waki K."/>
            <person name="Yamagata H."/>
            <person name="Yamamoto M."/>
            <person name="Yamamoto S."/>
            <person name="Yamane H."/>
            <person name="Yoshiki S."/>
            <person name="Yoshihara R."/>
            <person name="Yukawa K."/>
            <person name="Zhong H."/>
            <person name="Yano M."/>
            <person name="Yuan Q."/>
            <person name="Ouyang S."/>
            <person name="Liu J."/>
            <person name="Jones K.M."/>
            <person name="Gansberger K."/>
            <person name="Moffat K."/>
            <person name="Hill J."/>
            <person name="Bera J."/>
            <person name="Fadrosh D."/>
            <person name="Jin S."/>
            <person name="Johri S."/>
            <person name="Kim M."/>
            <person name="Overton L."/>
            <person name="Reardon M."/>
            <person name="Tsitrin T."/>
            <person name="Vuong H."/>
            <person name="Weaver B."/>
            <person name="Ciecko A."/>
            <person name="Tallon L."/>
            <person name="Jackson J."/>
            <person name="Pai G."/>
            <person name="Aken S.V."/>
            <person name="Utterback T."/>
            <person name="Reidmuller S."/>
            <person name="Feldblyum T."/>
            <person name="Hsiao J."/>
            <person name="Zismann V."/>
            <person name="Iobst S."/>
            <person name="de Vazeille A.R."/>
            <person name="Buell C.R."/>
            <person name="Ying K."/>
            <person name="Li Y."/>
            <person name="Lu T."/>
            <person name="Huang Y."/>
            <person name="Zhao Q."/>
            <person name="Feng Q."/>
            <person name="Zhang L."/>
            <person name="Zhu J."/>
            <person name="Weng Q."/>
            <person name="Mu J."/>
            <person name="Lu Y."/>
            <person name="Fan D."/>
            <person name="Liu Y."/>
            <person name="Guan J."/>
            <person name="Zhang Y."/>
            <person name="Yu S."/>
            <person name="Liu X."/>
            <person name="Zhang Y."/>
            <person name="Hong G."/>
            <person name="Han B."/>
            <person name="Choisne N."/>
            <person name="Demange N."/>
            <person name="Orjeda G."/>
            <person name="Samain S."/>
            <person name="Cattolico L."/>
            <person name="Pelletier E."/>
            <person name="Couloux A."/>
            <person name="Segurens B."/>
            <person name="Wincker P."/>
            <person name="D'Hont A."/>
            <person name="Scarpelli C."/>
            <person name="Weissenbach J."/>
            <person name="Salanoubat M."/>
            <person name="Quetier F."/>
            <person name="Yu Y."/>
            <person name="Kim H.R."/>
            <person name="Rambo T."/>
            <person name="Currie J."/>
            <person name="Collura K."/>
            <person name="Luo M."/>
            <person name="Yang T."/>
            <person name="Ammiraju J.S.S."/>
            <person name="Engler F."/>
            <person name="Soderlund C."/>
            <person name="Wing R.A."/>
            <person name="Palmer L.E."/>
            <person name="de la Bastide M."/>
            <person name="Spiegel L."/>
            <person name="Nascimento L."/>
            <person name="Zutavern T."/>
            <person name="O'Shaughnessy A."/>
            <person name="Dike S."/>
            <person name="Dedhia N."/>
            <person name="Preston R."/>
            <person name="Balija V."/>
            <person name="McCombie W.R."/>
            <person name="Chow T."/>
            <person name="Chen H."/>
            <person name="Chung M."/>
            <person name="Chen C."/>
            <person name="Shaw J."/>
            <person name="Wu H."/>
            <person name="Hsiao K."/>
            <person name="Chao Y."/>
            <person name="Chu M."/>
            <person name="Cheng C."/>
            <person name="Hour A."/>
            <person name="Lee P."/>
            <person name="Lin S."/>
            <person name="Lin Y."/>
            <person name="Liou J."/>
            <person name="Liu S."/>
            <person name="Hsing Y."/>
            <person name="Raghuvanshi S."/>
            <person name="Mohanty A."/>
            <person name="Bharti A.K."/>
            <person name="Gaur A."/>
            <person name="Gupta V."/>
            <person name="Kumar D."/>
            <person name="Ravi V."/>
            <person name="Vij S."/>
            <person name="Kapur A."/>
            <person name="Khurana P."/>
            <person name="Khurana P."/>
            <person name="Khurana J.P."/>
            <person name="Tyagi A.K."/>
            <person name="Gaikwad K."/>
            <person name="Singh A."/>
            <person name="Dalal V."/>
            <person name="Srivastava S."/>
            <person name="Dixit A."/>
            <person name="Pal A.K."/>
            <person name="Ghazi I.A."/>
            <person name="Yadav M."/>
            <person name="Pandit A."/>
            <person name="Bhargava A."/>
            <person name="Sureshbabu K."/>
            <person name="Batra K."/>
            <person name="Sharma T.R."/>
            <person name="Mohapatra T."/>
            <person name="Singh N.K."/>
            <person name="Messing J."/>
            <person name="Nelson A.B."/>
            <person name="Fuks G."/>
            <person name="Kavchok S."/>
            <person name="Keizer G."/>
            <person name="Linton E."/>
            <person name="Llaca V."/>
            <person name="Song R."/>
            <person name="Tanyolac B."/>
            <person name="Young S."/>
            <person name="Ho-Il K."/>
            <person name="Hahn J.H."/>
            <person name="Sangsakoo G."/>
            <person name="Vanavichit A."/>
            <person name="de Mattos Luiz.A.T."/>
            <person name="Zimmer P.D."/>
            <person name="Malone G."/>
            <person name="Dellagostin O."/>
            <person name="de Oliveira A.C."/>
            <person name="Bevan M."/>
            <person name="Bancroft I."/>
            <person name="Minx P."/>
            <person name="Cordum H."/>
            <person name="Wilson R."/>
            <person name="Cheng Z."/>
            <person name="Jin W."/>
            <person name="Jiang J."/>
            <person name="Leong S.A."/>
            <person name="Iwama H."/>
            <person name="Gojobori T."/>
            <person name="Itoh T."/>
            <person name="Niimura Y."/>
            <person name="Fujii Y."/>
            <person name="Habara T."/>
            <person name="Sakai H."/>
            <person name="Sato Y."/>
            <person name="Wilson G."/>
            <person name="Kumar K."/>
            <person name="McCouch S."/>
            <person name="Juretic N."/>
            <person name="Hoen D."/>
            <person name="Wright S."/>
            <person name="Bruskiewich R."/>
            <person name="Bureau T."/>
            <person name="Miyao A."/>
            <person name="Hirochika H."/>
            <person name="Nishikawa T."/>
            <person name="Kadowaki K."/>
            <person name="Sugiura M."/>
            <person name="Burr B."/>
            <person name="Sasaki T."/>
        </authorList>
    </citation>
    <scope>NUCLEOTIDE SEQUENCE [LARGE SCALE GENOMIC DNA]</scope>
    <source>
        <strain evidence="2">cv. Nipponbare</strain>
    </source>
</reference>
<gene>
    <name evidence="1" type="primary">OSJNBa0084P08.6</name>
</gene>
<evidence type="ECO:0000313" key="2">
    <source>
        <dbReference type="Proteomes" id="UP000000763"/>
    </source>
</evidence>
<dbReference type="Proteomes" id="UP000000763">
    <property type="component" value="Chromosome 7"/>
</dbReference>
<name>Q6Z3Q9_ORYSJ</name>
<dbReference type="AlphaFoldDB" id="Q6Z3Q9"/>
<proteinExistence type="predicted"/>
<reference evidence="2" key="2">
    <citation type="journal article" date="2008" name="Nucleic Acids Res.">
        <title>The rice annotation project database (RAP-DB): 2008 update.</title>
        <authorList>
            <consortium name="The rice annotation project (RAP)"/>
        </authorList>
    </citation>
    <scope>GENOME REANNOTATION</scope>
    <source>
        <strain evidence="2">cv. Nipponbare</strain>
    </source>
</reference>
<sequence>MHDATPMRMRTSSEERVAEAYRRHRICRQSSATPRTLLRTTMPGFKNLRATHEPPGAPLGDDTAVENSAAPRTVAELLCTAESCNNLPRSGSCKNPCVLDDEPRTSAARRRCLLANNWSGAEGGGSVSA</sequence>
<organism evidence="1 2">
    <name type="scientific">Oryza sativa subsp. japonica</name>
    <name type="common">Rice</name>
    <dbReference type="NCBI Taxonomy" id="39947"/>
    <lineage>
        <taxon>Eukaryota</taxon>
        <taxon>Viridiplantae</taxon>
        <taxon>Streptophyta</taxon>
        <taxon>Embryophyta</taxon>
        <taxon>Tracheophyta</taxon>
        <taxon>Spermatophyta</taxon>
        <taxon>Magnoliopsida</taxon>
        <taxon>Liliopsida</taxon>
        <taxon>Poales</taxon>
        <taxon>Poaceae</taxon>
        <taxon>BOP clade</taxon>
        <taxon>Oryzoideae</taxon>
        <taxon>Oryzeae</taxon>
        <taxon>Oryzinae</taxon>
        <taxon>Oryza</taxon>
        <taxon>Oryza sativa</taxon>
    </lineage>
</organism>
<protein>
    <submittedName>
        <fullName evidence="1">Uncharacterized protein</fullName>
    </submittedName>
</protein>